<accession>A0A090FIX9</accession>
<dbReference type="EMBL" id="CCNB01000034">
    <property type="protein sequence ID" value="CDX41631.1"/>
    <property type="molecule type" value="Genomic_DNA"/>
</dbReference>
<evidence type="ECO:0000256" key="2">
    <source>
        <dbReference type="ARBA" id="ARBA00022801"/>
    </source>
</evidence>
<keyword evidence="5" id="KW-0460">Magnesium</keyword>
<comment type="similarity">
    <text evidence="1 5">Belongs to the dUTPase family.</text>
</comment>
<comment type="caution">
    <text evidence="5">Lacks conserved residue(s) required for the propagation of feature annotation.</text>
</comment>
<keyword evidence="2 5" id="KW-0378">Hydrolase</keyword>
<dbReference type="CDD" id="cd07557">
    <property type="entry name" value="trimeric_dUTPase"/>
    <property type="match status" value="1"/>
</dbReference>
<keyword evidence="3 5" id="KW-0546">Nucleotide metabolism</keyword>
<dbReference type="GO" id="GO:0006226">
    <property type="term" value="P:dUMP biosynthetic process"/>
    <property type="evidence" value="ECO:0007669"/>
    <property type="project" value="UniProtKB-UniRule"/>
</dbReference>
<feature type="binding site" evidence="5">
    <location>
        <begin position="80"/>
        <end position="82"/>
    </location>
    <ligand>
        <name>substrate</name>
    </ligand>
</feature>
<name>A0A090FIX9_MESPL</name>
<evidence type="ECO:0000256" key="1">
    <source>
        <dbReference type="ARBA" id="ARBA00006581"/>
    </source>
</evidence>
<dbReference type="GO" id="GO:0000287">
    <property type="term" value="F:magnesium ion binding"/>
    <property type="evidence" value="ECO:0007669"/>
    <property type="project" value="UniProtKB-UniRule"/>
</dbReference>
<dbReference type="InterPro" id="IPR036157">
    <property type="entry name" value="dUTPase-like_sf"/>
</dbReference>
<dbReference type="NCBIfam" id="TIGR00576">
    <property type="entry name" value="dut"/>
    <property type="match status" value="1"/>
</dbReference>
<dbReference type="PANTHER" id="PTHR11241:SF0">
    <property type="entry name" value="DEOXYURIDINE 5'-TRIPHOSPHATE NUCLEOTIDOHYDROLASE"/>
    <property type="match status" value="1"/>
</dbReference>
<dbReference type="InterPro" id="IPR008181">
    <property type="entry name" value="dUTPase"/>
</dbReference>
<dbReference type="HAMAP" id="MF_00116">
    <property type="entry name" value="dUTPase_bact"/>
    <property type="match status" value="1"/>
</dbReference>
<dbReference type="Gene3D" id="2.70.40.10">
    <property type="match status" value="1"/>
</dbReference>
<keyword evidence="5" id="KW-0479">Metal-binding</keyword>
<evidence type="ECO:0000256" key="4">
    <source>
        <dbReference type="ARBA" id="ARBA00047686"/>
    </source>
</evidence>
<evidence type="ECO:0000256" key="5">
    <source>
        <dbReference type="HAMAP-Rule" id="MF_00116"/>
    </source>
</evidence>
<dbReference type="NCBIfam" id="NF001862">
    <property type="entry name" value="PRK00601.1"/>
    <property type="match status" value="1"/>
</dbReference>
<dbReference type="Pfam" id="PF00692">
    <property type="entry name" value="dUTPase"/>
    <property type="match status" value="1"/>
</dbReference>
<gene>
    <name evidence="5 7" type="primary">dut</name>
    <name evidence="7" type="ORF">MPLDJ20_40011</name>
</gene>
<dbReference type="InterPro" id="IPR033704">
    <property type="entry name" value="dUTPase_trimeric"/>
</dbReference>
<dbReference type="EC" id="3.6.1.23" evidence="5"/>
<organism evidence="7 8">
    <name type="scientific">Mesorhizobium plurifarium</name>
    <dbReference type="NCBI Taxonomy" id="69974"/>
    <lineage>
        <taxon>Bacteria</taxon>
        <taxon>Pseudomonadati</taxon>
        <taxon>Pseudomonadota</taxon>
        <taxon>Alphaproteobacteria</taxon>
        <taxon>Hyphomicrobiales</taxon>
        <taxon>Phyllobacteriaceae</taxon>
        <taxon>Mesorhizobium</taxon>
    </lineage>
</organism>
<dbReference type="AlphaFoldDB" id="A0A090FIX9"/>
<dbReference type="InterPro" id="IPR029054">
    <property type="entry name" value="dUTPase-like"/>
</dbReference>
<dbReference type="GO" id="GO:0046081">
    <property type="term" value="P:dUTP catabolic process"/>
    <property type="evidence" value="ECO:0007669"/>
    <property type="project" value="InterPro"/>
</dbReference>
<feature type="binding site" evidence="5">
    <location>
        <begin position="97"/>
        <end position="99"/>
    </location>
    <ligand>
        <name>substrate</name>
    </ligand>
</feature>
<evidence type="ECO:0000313" key="8">
    <source>
        <dbReference type="Proteomes" id="UP000046373"/>
    </source>
</evidence>
<feature type="domain" description="dUTPase-like" evidence="6">
    <location>
        <begin position="27"/>
        <end position="159"/>
    </location>
</feature>
<dbReference type="GeneID" id="31892163"/>
<comment type="function">
    <text evidence="5">This enzyme is involved in nucleotide metabolism: it produces dUMP, the immediate precursor of thymidine nucleotides and it decreases the intracellular concentration of dUTP so that uracil cannot be incorporated into DNA.</text>
</comment>
<dbReference type="UniPathway" id="UPA00610">
    <property type="reaction ID" value="UER00666"/>
</dbReference>
<comment type="cofactor">
    <cofactor evidence="5">
        <name>Mg(2+)</name>
        <dbReference type="ChEBI" id="CHEBI:18420"/>
    </cofactor>
</comment>
<evidence type="ECO:0000313" key="7">
    <source>
        <dbReference type="EMBL" id="CDX41631.1"/>
    </source>
</evidence>
<dbReference type="Proteomes" id="UP000046373">
    <property type="component" value="Unassembled WGS sequence"/>
</dbReference>
<dbReference type="GO" id="GO:0004170">
    <property type="term" value="F:dUTP diphosphatase activity"/>
    <property type="evidence" value="ECO:0007669"/>
    <property type="project" value="UniProtKB-UniRule"/>
</dbReference>
<evidence type="ECO:0000256" key="3">
    <source>
        <dbReference type="ARBA" id="ARBA00023080"/>
    </source>
</evidence>
<dbReference type="SUPFAM" id="SSF51283">
    <property type="entry name" value="dUTPase-like"/>
    <property type="match status" value="1"/>
</dbReference>
<reference evidence="7 8" key="1">
    <citation type="submission" date="2014-08" db="EMBL/GenBank/DDBJ databases">
        <authorList>
            <person name="Moulin Lionel"/>
        </authorList>
    </citation>
    <scope>NUCLEOTIDE SEQUENCE [LARGE SCALE GENOMIC DNA]</scope>
</reference>
<dbReference type="PANTHER" id="PTHR11241">
    <property type="entry name" value="DEOXYURIDINE 5'-TRIPHOSPHATE NUCLEOTIDOHYDROLASE"/>
    <property type="match status" value="1"/>
</dbReference>
<protein>
    <recommendedName>
        <fullName evidence="5">Deoxyuridine 5'-triphosphate nucleotidohydrolase</fullName>
        <shortName evidence="5">dUTPase</shortName>
        <ecNumber evidence="5">3.6.1.23</ecNumber>
    </recommendedName>
    <alternativeName>
        <fullName evidence="5">dUTP pyrophosphatase</fullName>
    </alternativeName>
</protein>
<sequence>MRTAVHPSSVIGPAVGFVRLPHGEGLPLPAYESAGAAGMDLRAAVPEDRPLLILPGKRALVPTGLVLEIPEGMEGQVRPRSGLAFKHGLTVLNSPGTVDSDYRGEVKVLLVNLGDEDFSVTRGMRIAQIVFAAVTQITVEERALAGGTTRGTGGFGSTGIA</sequence>
<evidence type="ECO:0000259" key="6">
    <source>
        <dbReference type="Pfam" id="PF00692"/>
    </source>
</evidence>
<proteinExistence type="inferred from homology"/>
<comment type="pathway">
    <text evidence="5">Pyrimidine metabolism; dUMP biosynthesis; dUMP from dCTP (dUTP route): step 2/2.</text>
</comment>
<feature type="binding site" evidence="5">
    <location>
        <position position="93"/>
    </location>
    <ligand>
        <name>substrate</name>
    </ligand>
</feature>
<comment type="catalytic activity">
    <reaction evidence="4 5">
        <text>dUTP + H2O = dUMP + diphosphate + H(+)</text>
        <dbReference type="Rhea" id="RHEA:10248"/>
        <dbReference type="ChEBI" id="CHEBI:15377"/>
        <dbReference type="ChEBI" id="CHEBI:15378"/>
        <dbReference type="ChEBI" id="CHEBI:33019"/>
        <dbReference type="ChEBI" id="CHEBI:61555"/>
        <dbReference type="ChEBI" id="CHEBI:246422"/>
        <dbReference type="EC" id="3.6.1.23"/>
    </reaction>
</comment>